<dbReference type="InterPro" id="IPR024781">
    <property type="entry name" value="MSP_C"/>
</dbReference>
<protein>
    <submittedName>
        <fullName evidence="4">MSP7-like protein, putative</fullName>
    </submittedName>
</protein>
<feature type="compositionally biased region" description="Polar residues" evidence="1">
    <location>
        <begin position="268"/>
        <end position="283"/>
    </location>
</feature>
<organism evidence="4 5">
    <name type="scientific">Plasmodium malariae</name>
    <dbReference type="NCBI Taxonomy" id="5858"/>
    <lineage>
        <taxon>Eukaryota</taxon>
        <taxon>Sar</taxon>
        <taxon>Alveolata</taxon>
        <taxon>Apicomplexa</taxon>
        <taxon>Aconoidasida</taxon>
        <taxon>Haemosporida</taxon>
        <taxon>Plasmodiidae</taxon>
        <taxon>Plasmodium</taxon>
        <taxon>Plasmodium (Plasmodium)</taxon>
    </lineage>
</organism>
<feature type="compositionally biased region" description="Polar residues" evidence="1">
    <location>
        <begin position="142"/>
        <end position="153"/>
    </location>
</feature>
<sequence length="468" mass="52073">MKGKVIYFFYFFPFFLASLNYVSSRNQNPTIPLNETLNENQNESQHGNQKNQDVDVLETLTKNITTDEFNSFNNSDEKEQKGKETMKIYKGESEAKEETNEEPQKKENFLKNVDSILKHNSNVFLGKNAKGVRTEVIASDVNSTGGTVTSPSVKLSKGVDEVPASAGPADKQVRQDNAGNDNPGNDNPGNDNAGNDNPGNDNPGNDNAGNDNPGNDNPGNDNPGNDNPGEKGDTEGKPEESSLTVPDQSPPIQPQDSTSETLDRVALRNNQIEGNGPRSTVSREPQARHADPTAATVNSAPSPNGGIEISNGSTSTHNSTINTIKHLDRLYDEILAGTEMTQRVRHSHRMSERNHNSSNNINTKYEQFKKEFNEYIMNEKEYEMMKNLIDTVFSKGKVGTEKKNALHELFKNALLNDNFKEQFKNVMYGIYSFTKRHSYLRGDVTTNKEFYDKCYDNAVCLLDTLLIK</sequence>
<evidence type="ECO:0000256" key="2">
    <source>
        <dbReference type="SAM" id="SignalP"/>
    </source>
</evidence>
<dbReference type="AlphaFoldDB" id="A0A1C3L0L0"/>
<name>A0A1C3L0L0_PLAMA</name>
<dbReference type="EMBL" id="LT594500">
    <property type="protein sequence ID" value="SBT80064.1"/>
    <property type="molecule type" value="Genomic_DNA"/>
</dbReference>
<feature type="compositionally biased region" description="Low complexity" evidence="1">
    <location>
        <begin position="176"/>
        <end position="227"/>
    </location>
</feature>
<feature type="compositionally biased region" description="Basic and acidic residues" evidence="1">
    <location>
        <begin position="228"/>
        <end position="240"/>
    </location>
</feature>
<feature type="compositionally biased region" description="Polar residues" evidence="1">
    <location>
        <begin position="32"/>
        <end position="51"/>
    </location>
</feature>
<evidence type="ECO:0000259" key="3">
    <source>
        <dbReference type="Pfam" id="PF12948"/>
    </source>
</evidence>
<gene>
    <name evidence="4" type="primary">PmlGA01_120022700</name>
    <name evidence="4" type="ORF">PMLGA01_120022700</name>
</gene>
<feature type="chain" id="PRO_5008678262" evidence="2">
    <location>
        <begin position="25"/>
        <end position="468"/>
    </location>
</feature>
<reference evidence="4 5" key="1">
    <citation type="submission" date="2016-06" db="EMBL/GenBank/DDBJ databases">
        <authorList>
            <consortium name="Pathogen Informatics"/>
        </authorList>
    </citation>
    <scope>NUCLEOTIDE SEQUENCE [LARGE SCALE GENOMIC DNA]</scope>
    <source>
        <strain evidence="4">PmlGA01</strain>
    </source>
</reference>
<dbReference type="VEuPathDB" id="PlasmoDB:PmUG01_12029500"/>
<proteinExistence type="predicted"/>
<evidence type="ECO:0000313" key="4">
    <source>
        <dbReference type="EMBL" id="SBT80064.1"/>
    </source>
</evidence>
<accession>A0A1C3L0L0</accession>
<feature type="region of interest" description="Disordered" evidence="1">
    <location>
        <begin position="32"/>
        <end position="53"/>
    </location>
</feature>
<dbReference type="Proteomes" id="UP000219799">
    <property type="component" value="Chromosome 12"/>
</dbReference>
<evidence type="ECO:0000256" key="1">
    <source>
        <dbReference type="SAM" id="MobiDB-lite"/>
    </source>
</evidence>
<keyword evidence="2" id="KW-0732">Signal</keyword>
<feature type="domain" description="Merozoite surface protein C-terminal" evidence="3">
    <location>
        <begin position="324"/>
        <end position="459"/>
    </location>
</feature>
<feature type="signal peptide" evidence="2">
    <location>
        <begin position="1"/>
        <end position="24"/>
    </location>
</feature>
<dbReference type="Pfam" id="PF12948">
    <property type="entry name" value="MSP7_C"/>
    <property type="match status" value="1"/>
</dbReference>
<evidence type="ECO:0000313" key="5">
    <source>
        <dbReference type="Proteomes" id="UP000219799"/>
    </source>
</evidence>
<feature type="region of interest" description="Disordered" evidence="1">
    <location>
        <begin position="142"/>
        <end position="317"/>
    </location>
</feature>